<gene>
    <name evidence="11" type="ORF">BT63DRAFT_476580</name>
</gene>
<feature type="compositionally biased region" description="Basic and acidic residues" evidence="9">
    <location>
        <begin position="395"/>
        <end position="405"/>
    </location>
</feature>
<organism evidence="11 12">
    <name type="scientific">Microthyrium microscopicum</name>
    <dbReference type="NCBI Taxonomy" id="703497"/>
    <lineage>
        <taxon>Eukaryota</taxon>
        <taxon>Fungi</taxon>
        <taxon>Dikarya</taxon>
        <taxon>Ascomycota</taxon>
        <taxon>Pezizomycotina</taxon>
        <taxon>Dothideomycetes</taxon>
        <taxon>Dothideomycetes incertae sedis</taxon>
        <taxon>Microthyriales</taxon>
        <taxon>Microthyriaceae</taxon>
        <taxon>Microthyrium</taxon>
    </lineage>
</organism>
<accession>A0A6A6UIT4</accession>
<evidence type="ECO:0000256" key="1">
    <source>
        <dbReference type="ARBA" id="ARBA00008721"/>
    </source>
</evidence>
<protein>
    <recommendedName>
        <fullName evidence="10">Peptidase M43 pregnancy-associated plasma-A domain-containing protein</fullName>
    </recommendedName>
</protein>
<dbReference type="OrthoDB" id="536211at2759"/>
<sequence>MFSYLYWKTGRFVKHSVRHFPSHTQLSKMGPFTLLWAFAFSVITSSLVSAAQDARLSSAKALSSQMSSAKLFEWNLQKANQDKLVARRRKARQQTMEILRADDLSMHKRTLDHEKWEHLKRMEAQINEIHDTIHNMPLSTFDNTGKVQGLRGILRAAKREFSELKKTIPALSDDHVRKPWCGVGMRDLLASAELMPLTKAFIPKPRAVGSIRIKTFFHVVFHNATQKEWFDRPDGKGKKRYLPQVHTLNSAFGDTPFQFAPPVWNSMLVPPGEGIDSLDLMIHLAKNYHNGSYEDLNVYILPRVPTNELWETLGRCSPPGGTYEVEEGSNEFEQFPGLTQAKLETDGCFLVRDYLTDPGSELPWAKGYTLVHEVGHWLGLWHPWGSARDIEDGNRNCSGDDHVSDTPRQANGTTGSHLLPGWDEKKDTCKDPIPNNTLSISGLDNIHNYMDYADDIERREFTTGQKNLMLSNWIAHREGVRVTLED</sequence>
<reference evidence="11" key="1">
    <citation type="journal article" date="2020" name="Stud. Mycol.">
        <title>101 Dothideomycetes genomes: a test case for predicting lifestyles and emergence of pathogens.</title>
        <authorList>
            <person name="Haridas S."/>
            <person name="Albert R."/>
            <person name="Binder M."/>
            <person name="Bloem J."/>
            <person name="Labutti K."/>
            <person name="Salamov A."/>
            <person name="Andreopoulos B."/>
            <person name="Baker S."/>
            <person name="Barry K."/>
            <person name="Bills G."/>
            <person name="Bluhm B."/>
            <person name="Cannon C."/>
            <person name="Castanera R."/>
            <person name="Culley D."/>
            <person name="Daum C."/>
            <person name="Ezra D."/>
            <person name="Gonzalez J."/>
            <person name="Henrissat B."/>
            <person name="Kuo A."/>
            <person name="Liang C."/>
            <person name="Lipzen A."/>
            <person name="Lutzoni F."/>
            <person name="Magnuson J."/>
            <person name="Mondo S."/>
            <person name="Nolan M."/>
            <person name="Ohm R."/>
            <person name="Pangilinan J."/>
            <person name="Park H.-J."/>
            <person name="Ramirez L."/>
            <person name="Alfaro M."/>
            <person name="Sun H."/>
            <person name="Tritt A."/>
            <person name="Yoshinaga Y."/>
            <person name="Zwiers L.-H."/>
            <person name="Turgeon B."/>
            <person name="Goodwin S."/>
            <person name="Spatafora J."/>
            <person name="Crous P."/>
            <person name="Grigoriev I."/>
        </authorList>
    </citation>
    <scope>NUCLEOTIDE SEQUENCE</scope>
    <source>
        <strain evidence="11">CBS 115976</strain>
    </source>
</reference>
<dbReference type="GO" id="GO:0046872">
    <property type="term" value="F:metal ion binding"/>
    <property type="evidence" value="ECO:0007669"/>
    <property type="project" value="UniProtKB-KW"/>
</dbReference>
<keyword evidence="8" id="KW-1015">Disulfide bond</keyword>
<dbReference type="PANTHER" id="PTHR47466:SF1">
    <property type="entry name" value="METALLOPROTEASE MEP1 (AFU_ORTHOLOGUE AFUA_1G07730)-RELATED"/>
    <property type="match status" value="1"/>
</dbReference>
<dbReference type="Gene3D" id="3.40.390.10">
    <property type="entry name" value="Collagenase (Catalytic Domain)"/>
    <property type="match status" value="1"/>
</dbReference>
<keyword evidence="3" id="KW-0479">Metal-binding</keyword>
<name>A0A6A6UIT4_9PEZI</name>
<dbReference type="GO" id="GO:0008237">
    <property type="term" value="F:metallopeptidase activity"/>
    <property type="evidence" value="ECO:0007669"/>
    <property type="project" value="UniProtKB-KW"/>
</dbReference>
<evidence type="ECO:0000256" key="2">
    <source>
        <dbReference type="ARBA" id="ARBA00022670"/>
    </source>
</evidence>
<evidence type="ECO:0000256" key="9">
    <source>
        <dbReference type="SAM" id="MobiDB-lite"/>
    </source>
</evidence>
<keyword evidence="5" id="KW-0378">Hydrolase</keyword>
<evidence type="ECO:0000256" key="8">
    <source>
        <dbReference type="ARBA" id="ARBA00023157"/>
    </source>
</evidence>
<evidence type="ECO:0000256" key="6">
    <source>
        <dbReference type="ARBA" id="ARBA00022833"/>
    </source>
</evidence>
<evidence type="ECO:0000259" key="10">
    <source>
        <dbReference type="Pfam" id="PF05572"/>
    </source>
</evidence>
<evidence type="ECO:0000313" key="11">
    <source>
        <dbReference type="EMBL" id="KAF2671710.1"/>
    </source>
</evidence>
<feature type="compositionally biased region" description="Polar residues" evidence="9">
    <location>
        <begin position="406"/>
        <end position="416"/>
    </location>
</feature>
<dbReference type="InterPro" id="IPR008754">
    <property type="entry name" value="Peptidase_M43"/>
</dbReference>
<evidence type="ECO:0000256" key="5">
    <source>
        <dbReference type="ARBA" id="ARBA00022801"/>
    </source>
</evidence>
<evidence type="ECO:0000313" key="12">
    <source>
        <dbReference type="Proteomes" id="UP000799302"/>
    </source>
</evidence>
<feature type="domain" description="Peptidase M43 pregnancy-associated plasma-A" evidence="10">
    <location>
        <begin position="365"/>
        <end position="469"/>
    </location>
</feature>
<keyword evidence="4" id="KW-0732">Signal</keyword>
<dbReference type="PANTHER" id="PTHR47466">
    <property type="match status" value="1"/>
</dbReference>
<keyword evidence="12" id="KW-1185">Reference proteome</keyword>
<dbReference type="GO" id="GO:0006508">
    <property type="term" value="P:proteolysis"/>
    <property type="evidence" value="ECO:0007669"/>
    <property type="project" value="UniProtKB-KW"/>
</dbReference>
<evidence type="ECO:0000256" key="4">
    <source>
        <dbReference type="ARBA" id="ARBA00022729"/>
    </source>
</evidence>
<dbReference type="AlphaFoldDB" id="A0A6A6UIT4"/>
<dbReference type="InterPro" id="IPR024079">
    <property type="entry name" value="MetalloPept_cat_dom_sf"/>
</dbReference>
<feature type="region of interest" description="Disordered" evidence="9">
    <location>
        <begin position="395"/>
        <end position="425"/>
    </location>
</feature>
<comment type="similarity">
    <text evidence="1">Belongs to the peptidase M43B family.</text>
</comment>
<dbReference type="Proteomes" id="UP000799302">
    <property type="component" value="Unassembled WGS sequence"/>
</dbReference>
<dbReference type="Pfam" id="PF05572">
    <property type="entry name" value="Peptidase_M43"/>
    <property type="match status" value="1"/>
</dbReference>
<evidence type="ECO:0000256" key="7">
    <source>
        <dbReference type="ARBA" id="ARBA00023049"/>
    </source>
</evidence>
<dbReference type="EMBL" id="MU004232">
    <property type="protein sequence ID" value="KAF2671710.1"/>
    <property type="molecule type" value="Genomic_DNA"/>
</dbReference>
<keyword evidence="6" id="KW-0862">Zinc</keyword>
<keyword evidence="7" id="KW-0482">Metalloprotease</keyword>
<keyword evidence="2" id="KW-0645">Protease</keyword>
<proteinExistence type="inferred from homology"/>
<evidence type="ECO:0000256" key="3">
    <source>
        <dbReference type="ARBA" id="ARBA00022723"/>
    </source>
</evidence>
<dbReference type="SUPFAM" id="SSF55486">
    <property type="entry name" value="Metalloproteases ('zincins'), catalytic domain"/>
    <property type="match status" value="1"/>
</dbReference>